<comment type="caution">
    <text evidence="1">The sequence shown here is derived from an EMBL/GenBank/DDBJ whole genome shotgun (WGS) entry which is preliminary data.</text>
</comment>
<sequence length="133" mass="15561">MLPGGRPVLRRSGAGDFEHLISAASDESEKGYQDAHTKKWIDQQKLSERRNRIEIDKNLLRKMEIKDFALYTKQRNHVIIVTSKQFGKKIGEHAREWGLDKLNSEDRRKLARIIQDILYTDDVRKGTWRGKTD</sequence>
<evidence type="ECO:0000313" key="1">
    <source>
        <dbReference type="EMBL" id="MST52600.1"/>
    </source>
</evidence>
<dbReference type="EMBL" id="VUMZ01000010">
    <property type="protein sequence ID" value="MST52600.1"/>
    <property type="molecule type" value="Genomic_DNA"/>
</dbReference>
<keyword evidence="2" id="KW-1185">Reference proteome</keyword>
<dbReference type="Proteomes" id="UP000474676">
    <property type="component" value="Unassembled WGS sequence"/>
</dbReference>
<evidence type="ECO:0000313" key="2">
    <source>
        <dbReference type="Proteomes" id="UP000474676"/>
    </source>
</evidence>
<gene>
    <name evidence="1" type="ORF">FYJ64_09845</name>
</gene>
<accession>A0A6L5Y7C9</accession>
<name>A0A6L5Y7C9_9FIRM</name>
<protein>
    <submittedName>
        <fullName evidence="1">Uncharacterized protein</fullName>
    </submittedName>
</protein>
<dbReference type="RefSeq" id="WP_154574988.1">
    <property type="nucleotide sequence ID" value="NZ_VUMZ01000010.1"/>
</dbReference>
<reference evidence="1 2" key="1">
    <citation type="submission" date="2019-08" db="EMBL/GenBank/DDBJ databases">
        <title>In-depth cultivation of the pig gut microbiome towards novel bacterial diversity and tailored functional studies.</title>
        <authorList>
            <person name="Wylensek D."/>
            <person name="Hitch T.C.A."/>
            <person name="Clavel T."/>
        </authorList>
    </citation>
    <scope>NUCLEOTIDE SEQUENCE [LARGE SCALE GENOMIC DNA]</scope>
    <source>
        <strain evidence="1 2">WCA-MUC-591-APC-3H</strain>
    </source>
</reference>
<proteinExistence type="predicted"/>
<dbReference type="AlphaFoldDB" id="A0A6L5Y7C9"/>
<dbReference type="GeneID" id="303115623"/>
<organism evidence="1 2">
    <name type="scientific">Hornefia butyriciproducens</name>
    <dbReference type="NCBI Taxonomy" id="2652293"/>
    <lineage>
        <taxon>Bacteria</taxon>
        <taxon>Bacillati</taxon>
        <taxon>Bacillota</taxon>
        <taxon>Clostridia</taxon>
        <taxon>Peptostreptococcales</taxon>
        <taxon>Anaerovoracaceae</taxon>
        <taxon>Hornefia</taxon>
    </lineage>
</organism>